<evidence type="ECO:0000313" key="8">
    <source>
        <dbReference type="Proteomes" id="UP000560658"/>
    </source>
</evidence>
<dbReference type="Pfam" id="PF08281">
    <property type="entry name" value="Sigma70_r4_2"/>
    <property type="match status" value="1"/>
</dbReference>
<dbReference type="InterPro" id="IPR014284">
    <property type="entry name" value="RNA_pol_sigma-70_dom"/>
</dbReference>
<dbReference type="Pfam" id="PF04542">
    <property type="entry name" value="Sigma70_r2"/>
    <property type="match status" value="1"/>
</dbReference>
<accession>A0A840CVQ7</accession>
<dbReference type="InterPro" id="IPR013325">
    <property type="entry name" value="RNA_pol_sigma_r2"/>
</dbReference>
<organism evidence="7 8">
    <name type="scientific">Bacteroides reticulotermitis</name>
    <dbReference type="NCBI Taxonomy" id="1133319"/>
    <lineage>
        <taxon>Bacteria</taxon>
        <taxon>Pseudomonadati</taxon>
        <taxon>Bacteroidota</taxon>
        <taxon>Bacteroidia</taxon>
        <taxon>Bacteroidales</taxon>
        <taxon>Bacteroidaceae</taxon>
        <taxon>Bacteroides</taxon>
    </lineage>
</organism>
<reference evidence="7" key="1">
    <citation type="submission" date="2020-08" db="EMBL/GenBank/DDBJ databases">
        <title>Genomic Encyclopedia of Type Strains, Phase IV (KMG-IV): sequencing the most valuable type-strain genomes for metagenomic binning, comparative biology and taxonomic classification.</title>
        <authorList>
            <person name="Goeker M."/>
        </authorList>
    </citation>
    <scope>NUCLEOTIDE SEQUENCE [LARGE SCALE GENOMIC DNA]</scope>
    <source>
        <strain evidence="7">DSM 105720</strain>
    </source>
</reference>
<dbReference type="NCBIfam" id="TIGR02937">
    <property type="entry name" value="sigma70-ECF"/>
    <property type="match status" value="1"/>
</dbReference>
<dbReference type="Gene3D" id="1.10.1740.10">
    <property type="match status" value="1"/>
</dbReference>
<comment type="caution">
    <text evidence="7">The sequence shown here is derived from an EMBL/GenBank/DDBJ whole genome shotgun (WGS) entry which is preliminary data.</text>
</comment>
<gene>
    <name evidence="7" type="ORF">GGR06_001936</name>
</gene>
<keyword evidence="2" id="KW-0805">Transcription regulation</keyword>
<dbReference type="Proteomes" id="UP000560658">
    <property type="component" value="Unassembled WGS sequence"/>
</dbReference>
<dbReference type="AlphaFoldDB" id="A0A840CVQ7"/>
<dbReference type="PANTHER" id="PTHR43133:SF46">
    <property type="entry name" value="RNA POLYMERASE SIGMA-70 FACTOR ECF SUBFAMILY"/>
    <property type="match status" value="1"/>
</dbReference>
<feature type="domain" description="RNA polymerase sigma-70 region 2" evidence="5">
    <location>
        <begin position="13"/>
        <end position="78"/>
    </location>
</feature>
<evidence type="ECO:0000313" key="7">
    <source>
        <dbReference type="EMBL" id="MBB4044147.1"/>
    </source>
</evidence>
<sequence length="166" mass="20194">MPGIDKKTIFEDLFKRHFKQLYAHALGWLQDEESAKDIVHDAFCYLWEHLERYDNVNLLSLLYKLVQSRCVNHIRQNQAKDNYIQYQQFFLDDEVIDYELYEKRVAQIMKRLEELPPQTRRVFTQCVLYKKKYKEVAELYEISPLTVKTLVARAFKTLRKQILFFF</sequence>
<keyword evidence="8" id="KW-1185">Reference proteome</keyword>
<dbReference type="InterPro" id="IPR007627">
    <property type="entry name" value="RNA_pol_sigma70_r2"/>
</dbReference>
<protein>
    <submittedName>
        <fullName evidence="7">RNA polymerase sigma-70 factor (ECF subfamily)</fullName>
    </submittedName>
</protein>
<dbReference type="InterPro" id="IPR013324">
    <property type="entry name" value="RNA_pol_sigma_r3/r4-like"/>
</dbReference>
<evidence type="ECO:0000259" key="6">
    <source>
        <dbReference type="Pfam" id="PF08281"/>
    </source>
</evidence>
<proteinExistence type="inferred from homology"/>
<evidence type="ECO:0000256" key="4">
    <source>
        <dbReference type="ARBA" id="ARBA00023163"/>
    </source>
</evidence>
<evidence type="ECO:0000256" key="2">
    <source>
        <dbReference type="ARBA" id="ARBA00023015"/>
    </source>
</evidence>
<dbReference type="SUPFAM" id="SSF88946">
    <property type="entry name" value="Sigma2 domain of RNA polymerase sigma factors"/>
    <property type="match status" value="1"/>
</dbReference>
<dbReference type="GO" id="GO:0003677">
    <property type="term" value="F:DNA binding"/>
    <property type="evidence" value="ECO:0007669"/>
    <property type="project" value="InterPro"/>
</dbReference>
<evidence type="ECO:0000259" key="5">
    <source>
        <dbReference type="Pfam" id="PF04542"/>
    </source>
</evidence>
<evidence type="ECO:0000256" key="1">
    <source>
        <dbReference type="ARBA" id="ARBA00010641"/>
    </source>
</evidence>
<dbReference type="InterPro" id="IPR013249">
    <property type="entry name" value="RNA_pol_sigma70_r4_t2"/>
</dbReference>
<dbReference type="InterPro" id="IPR036388">
    <property type="entry name" value="WH-like_DNA-bd_sf"/>
</dbReference>
<dbReference type="Gene3D" id="1.10.10.10">
    <property type="entry name" value="Winged helix-like DNA-binding domain superfamily/Winged helix DNA-binding domain"/>
    <property type="match status" value="1"/>
</dbReference>
<feature type="domain" description="RNA polymerase sigma factor 70 region 4 type 2" evidence="6">
    <location>
        <begin position="107"/>
        <end position="158"/>
    </location>
</feature>
<comment type="similarity">
    <text evidence="1">Belongs to the sigma-70 factor family. ECF subfamily.</text>
</comment>
<dbReference type="SUPFAM" id="SSF88659">
    <property type="entry name" value="Sigma3 and sigma4 domains of RNA polymerase sigma factors"/>
    <property type="match status" value="1"/>
</dbReference>
<dbReference type="InterPro" id="IPR039425">
    <property type="entry name" value="RNA_pol_sigma-70-like"/>
</dbReference>
<keyword evidence="3" id="KW-0731">Sigma factor</keyword>
<keyword evidence="4" id="KW-0804">Transcription</keyword>
<dbReference type="GO" id="GO:0016987">
    <property type="term" value="F:sigma factor activity"/>
    <property type="evidence" value="ECO:0007669"/>
    <property type="project" value="UniProtKB-KW"/>
</dbReference>
<dbReference type="EMBL" id="JACIER010000006">
    <property type="protein sequence ID" value="MBB4044147.1"/>
    <property type="molecule type" value="Genomic_DNA"/>
</dbReference>
<name>A0A840CVQ7_9BACE</name>
<dbReference type="GO" id="GO:0006352">
    <property type="term" value="P:DNA-templated transcription initiation"/>
    <property type="evidence" value="ECO:0007669"/>
    <property type="project" value="InterPro"/>
</dbReference>
<dbReference type="PANTHER" id="PTHR43133">
    <property type="entry name" value="RNA POLYMERASE ECF-TYPE SIGMA FACTO"/>
    <property type="match status" value="1"/>
</dbReference>
<evidence type="ECO:0000256" key="3">
    <source>
        <dbReference type="ARBA" id="ARBA00023082"/>
    </source>
</evidence>
<dbReference type="RefSeq" id="WP_044165298.1">
    <property type="nucleotide sequence ID" value="NZ_JACIER010000006.1"/>
</dbReference>